<comment type="subcellular location">
    <subcellularLocation>
        <location evidence="2">Cell membrane</location>
        <topology evidence="2">Lipid-anchor</topology>
        <topology evidence="2">GPI-anchor</topology>
    </subcellularLocation>
</comment>
<feature type="signal peptide" evidence="10">
    <location>
        <begin position="1"/>
        <end position="27"/>
    </location>
</feature>
<dbReference type="GO" id="GO:0005886">
    <property type="term" value="C:plasma membrane"/>
    <property type="evidence" value="ECO:0007669"/>
    <property type="project" value="UniProtKB-SubCell"/>
</dbReference>
<evidence type="ECO:0000256" key="9">
    <source>
        <dbReference type="SAM" id="Coils"/>
    </source>
</evidence>
<feature type="coiled-coil region" evidence="9">
    <location>
        <begin position="123"/>
        <end position="150"/>
    </location>
</feature>
<evidence type="ECO:0000256" key="2">
    <source>
        <dbReference type="ARBA" id="ARBA00004609"/>
    </source>
</evidence>
<keyword evidence="9" id="KW-0175">Coiled coil</keyword>
<dbReference type="EMBL" id="KX699586">
    <property type="protein sequence ID" value="APD73542.1"/>
    <property type="molecule type" value="Genomic_DNA"/>
</dbReference>
<keyword evidence="8" id="KW-0449">Lipoprotein</keyword>
<name>A0A1J0R6P5_9TRYP</name>
<evidence type="ECO:0000256" key="3">
    <source>
        <dbReference type="ARBA" id="ARBA00022475"/>
    </source>
</evidence>
<feature type="domain" description="Trypanosome variant surface glycoprotein B-type N-terminal" evidence="11">
    <location>
        <begin position="86"/>
        <end position="359"/>
    </location>
</feature>
<dbReference type="Pfam" id="PF13206">
    <property type="entry name" value="VSG_B"/>
    <property type="match status" value="1"/>
</dbReference>
<dbReference type="InterPro" id="IPR025932">
    <property type="entry name" value="Trypano_VSG_B_N_dom"/>
</dbReference>
<keyword evidence="3" id="KW-1003">Cell membrane</keyword>
<feature type="chain" id="PRO_5012655962" evidence="10">
    <location>
        <begin position="28"/>
        <end position="414"/>
    </location>
</feature>
<dbReference type="VEuPathDB" id="TriTrypDB:Tb427_000435800"/>
<evidence type="ECO:0000256" key="10">
    <source>
        <dbReference type="SAM" id="SignalP"/>
    </source>
</evidence>
<keyword evidence="4" id="KW-0336">GPI-anchor</keyword>
<proteinExistence type="predicted"/>
<keyword evidence="5 10" id="KW-0732">Signal</keyword>
<dbReference type="VEuPathDB" id="TriTrypDB:Tb1125.Tb11.1490"/>
<organism evidence="12">
    <name type="scientific">Trypanosoma brucei</name>
    <dbReference type="NCBI Taxonomy" id="5691"/>
    <lineage>
        <taxon>Eukaryota</taxon>
        <taxon>Discoba</taxon>
        <taxon>Euglenozoa</taxon>
        <taxon>Kinetoplastea</taxon>
        <taxon>Metakinetoplastina</taxon>
        <taxon>Trypanosomatida</taxon>
        <taxon>Trypanosomatidae</taxon>
        <taxon>Trypanosoma</taxon>
    </lineage>
</organism>
<dbReference type="AlphaFoldDB" id="A0A1J0R6P5"/>
<evidence type="ECO:0000259" key="11">
    <source>
        <dbReference type="Pfam" id="PF13206"/>
    </source>
</evidence>
<keyword evidence="6" id="KW-0472">Membrane</keyword>
<evidence type="ECO:0000256" key="5">
    <source>
        <dbReference type="ARBA" id="ARBA00022729"/>
    </source>
</evidence>
<reference evidence="12" key="1">
    <citation type="submission" date="2016-08" db="EMBL/GenBank/DDBJ databases">
        <title>VSG repertoire of Trypanosoma brucei EATRO 1125.</title>
        <authorList>
            <person name="Cross G.A."/>
        </authorList>
    </citation>
    <scope>NUCLEOTIDE SEQUENCE</scope>
    <source>
        <strain evidence="12">EATRO 1125</strain>
    </source>
</reference>
<evidence type="ECO:0000313" key="12">
    <source>
        <dbReference type="EMBL" id="APD73542.1"/>
    </source>
</evidence>
<evidence type="ECO:0000256" key="8">
    <source>
        <dbReference type="ARBA" id="ARBA00023288"/>
    </source>
</evidence>
<protein>
    <submittedName>
        <fullName evidence="12">Variant surface glycoprotein 1125.1316</fullName>
    </submittedName>
</protein>
<evidence type="ECO:0000256" key="6">
    <source>
        <dbReference type="ARBA" id="ARBA00023136"/>
    </source>
</evidence>
<evidence type="ECO:0000256" key="7">
    <source>
        <dbReference type="ARBA" id="ARBA00023180"/>
    </source>
</evidence>
<comment type="function">
    <text evidence="1">VSG forms a coat on the surface of the parasite. The trypanosome evades the immune response of the host by expressing a series of antigenically distinct VSGs from an estimated 1000 VSG genes.</text>
</comment>
<keyword evidence="7" id="KW-0325">Glycoprotein</keyword>
<sequence>MDVHQTAHAFQAFALVTILAARTGTAAKGKDGENTAKFNAICKLMRAALAGFDTPGADLPATATAAFNSISVAHRLAYDKMTQMEEEIKQAVPEESKRPRRLPQSAHGIAAKKSINATYAVSKKIKDKAVQSLRQEKENVEAANKLLGAAVTGKEAFPASFNDGGNFLPETADTTLFGSTASKTKNCGGSGSGGGQGDNVGVSLVNDILCLCAISQGGSQKLCANVQAAAEESGISYNDPRSELQTAFANIMAICPERKAKTTTAELPRLLETFDSLLGAKHNIATTIVPAGQYILGYADIHTTGCTVGTSATCVNYMHQLKPKTGTGIPWKNKILNAIKKAEEEATGVIKVAEAEAALDHINTTIWKTYDSAFVVPLTAGKQGEGTPAFLDPKKADECKQHKPKNTCEENGCQ</sequence>
<accession>A0A1J0R6P5</accession>
<evidence type="ECO:0000256" key="4">
    <source>
        <dbReference type="ARBA" id="ARBA00022622"/>
    </source>
</evidence>
<dbReference type="GO" id="GO:0098552">
    <property type="term" value="C:side of membrane"/>
    <property type="evidence" value="ECO:0007669"/>
    <property type="project" value="UniProtKB-KW"/>
</dbReference>
<evidence type="ECO:0000256" key="1">
    <source>
        <dbReference type="ARBA" id="ARBA00002523"/>
    </source>
</evidence>